<evidence type="ECO:0000313" key="3">
    <source>
        <dbReference type="Proteomes" id="UP000197468"/>
    </source>
</evidence>
<proteinExistence type="predicted"/>
<protein>
    <submittedName>
        <fullName evidence="2">Invasion protein</fullName>
    </submittedName>
</protein>
<dbReference type="EMBL" id="NIOF01000006">
    <property type="protein sequence ID" value="OWQ88829.1"/>
    <property type="molecule type" value="Genomic_DNA"/>
</dbReference>
<name>A0A246J8L2_9BURK</name>
<organism evidence="2 3">
    <name type="scientific">Roseateles aquatilis</name>
    <dbReference type="NCBI Taxonomy" id="431061"/>
    <lineage>
        <taxon>Bacteria</taxon>
        <taxon>Pseudomonadati</taxon>
        <taxon>Pseudomonadota</taxon>
        <taxon>Betaproteobacteria</taxon>
        <taxon>Burkholderiales</taxon>
        <taxon>Sphaerotilaceae</taxon>
        <taxon>Roseateles</taxon>
    </lineage>
</organism>
<keyword evidence="1" id="KW-1133">Transmembrane helix</keyword>
<keyword evidence="1" id="KW-0812">Transmembrane</keyword>
<dbReference type="Proteomes" id="UP000197468">
    <property type="component" value="Unassembled WGS sequence"/>
</dbReference>
<feature type="transmembrane region" description="Helical" evidence="1">
    <location>
        <begin position="69"/>
        <end position="90"/>
    </location>
</feature>
<dbReference type="AlphaFoldDB" id="A0A246J8L2"/>
<reference evidence="2 3" key="1">
    <citation type="journal article" date="2008" name="Int. J. Syst. Evol. Microbiol.">
        <title>Description of Roseateles aquatilis sp. nov. and Roseateles terrae sp. nov., in the class Betaproteobacteria, and emended description of the genus Roseateles.</title>
        <authorList>
            <person name="Gomila M."/>
            <person name="Bowien B."/>
            <person name="Falsen E."/>
            <person name="Moore E.R."/>
            <person name="Lalucat J."/>
        </authorList>
    </citation>
    <scope>NUCLEOTIDE SEQUENCE [LARGE SCALE GENOMIC DNA]</scope>
    <source>
        <strain evidence="2 3">CCUG 48205</strain>
    </source>
</reference>
<dbReference type="PANTHER" id="PTHR39594:SF1">
    <property type="entry name" value="PROTEIN YCHQ"/>
    <property type="match status" value="1"/>
</dbReference>
<dbReference type="GO" id="GO:0005886">
    <property type="term" value="C:plasma membrane"/>
    <property type="evidence" value="ECO:0007669"/>
    <property type="project" value="TreeGrafter"/>
</dbReference>
<dbReference type="RefSeq" id="WP_088385715.1">
    <property type="nucleotide sequence ID" value="NZ_NIOF01000006.1"/>
</dbReference>
<dbReference type="InterPro" id="IPR007360">
    <property type="entry name" value="SirB"/>
</dbReference>
<feature type="transmembrane region" description="Helical" evidence="1">
    <location>
        <begin position="102"/>
        <end position="129"/>
    </location>
</feature>
<gene>
    <name evidence="2" type="ORF">CDN99_15245</name>
</gene>
<keyword evidence="3" id="KW-1185">Reference proteome</keyword>
<evidence type="ECO:0000313" key="2">
    <source>
        <dbReference type="EMBL" id="OWQ88829.1"/>
    </source>
</evidence>
<comment type="caution">
    <text evidence="2">The sequence shown here is derived from an EMBL/GenBank/DDBJ whole genome shotgun (WGS) entry which is preliminary data.</text>
</comment>
<evidence type="ECO:0000256" key="1">
    <source>
        <dbReference type="SAM" id="Phobius"/>
    </source>
</evidence>
<sequence>MDYFTVKLIHQTAVSLSIAGFFVRGAASLAGARWVRGRAAKTLPHLVDSVLLLSALLLAWMLRLTPDRAPWLLAKLVGLVLYVGLGVIALRPGRPLLMRAAAWIAALAVVGWIVSVAVTKSPLGVFLLLM</sequence>
<dbReference type="OrthoDB" id="5588650at2"/>
<dbReference type="PIRSF" id="PIRSF005610">
    <property type="entry name" value="SirB"/>
    <property type="match status" value="1"/>
</dbReference>
<dbReference type="PANTHER" id="PTHR39594">
    <property type="entry name" value="PROTEIN YCHQ"/>
    <property type="match status" value="1"/>
</dbReference>
<accession>A0A246J8L2</accession>
<keyword evidence="1" id="KW-0472">Membrane</keyword>
<dbReference type="Pfam" id="PF04247">
    <property type="entry name" value="SirB"/>
    <property type="match status" value="1"/>
</dbReference>
<feature type="transmembrane region" description="Helical" evidence="1">
    <location>
        <begin position="43"/>
        <end position="63"/>
    </location>
</feature>
<feature type="transmembrane region" description="Helical" evidence="1">
    <location>
        <begin position="12"/>
        <end position="31"/>
    </location>
</feature>